<name>S5RJR1_9GEMI</name>
<evidence type="ECO:0000313" key="1">
    <source>
        <dbReference type="EMBL" id="AGS12480.1"/>
    </source>
</evidence>
<dbReference type="Proteomes" id="UP000232547">
    <property type="component" value="Segment DNA A"/>
</dbReference>
<dbReference type="KEGG" id="vg:37617298"/>
<evidence type="ECO:0000313" key="2">
    <source>
        <dbReference type="Proteomes" id="UP000232547"/>
    </source>
</evidence>
<dbReference type="RefSeq" id="YP_009506413.1">
    <property type="nucleotide sequence ID" value="NC_038448.1"/>
</dbReference>
<reference evidence="1 2" key="1">
    <citation type="journal article" date="2014" name="Virus Genes">
        <title>Isolation and molecular characterization of a distinct begomovirus and its associated betasatellite infecting Hedyotis uncinella (Hook. et Arn.) in Vietnam.</title>
        <authorList>
            <person name="Du Z."/>
            <person name="Chen M."/>
            <person name="Wang Z."/>
            <person name="Liu Y."/>
            <person name="Zhang S."/>
            <person name="He Z."/>
        </authorList>
    </citation>
    <scope>NUCLEOTIDE SEQUENCE [LARGE SCALE GENOMIC DNA]</scope>
    <source>
        <strain evidence="1">VN1</strain>
    </source>
</reference>
<dbReference type="EMBL" id="KF429251">
    <property type="protein sequence ID" value="AGS12480.1"/>
    <property type="molecule type" value="Genomic_DNA"/>
</dbReference>
<protein>
    <submittedName>
        <fullName evidence="1">AC6 protein</fullName>
    </submittedName>
</protein>
<sequence>MGLLIHILLRFVARTVGAATRVTPGVSKFRRRRTLDTGVENTISAGRFDITTRTNDRYQIPYEIVSNRIRSVRILHQLTIFDSEHTPQTVNSLRELVQQWIPHFTQNFEGKSFIGDHHTFKL</sequence>
<keyword evidence="2" id="KW-1185">Reference proteome</keyword>
<accession>S5RJR1</accession>
<proteinExistence type="predicted"/>
<organism evidence="1 2">
    <name type="scientific">Hedyotis uncinella yellow mosaic virus</name>
    <dbReference type="NCBI Taxonomy" id="1428190"/>
    <lineage>
        <taxon>Viruses</taxon>
        <taxon>Monodnaviria</taxon>
        <taxon>Shotokuvirae</taxon>
        <taxon>Cressdnaviricota</taxon>
        <taxon>Repensiviricetes</taxon>
        <taxon>Geplafuvirales</taxon>
        <taxon>Geminiviridae</taxon>
        <taxon>Begomovirus</taxon>
        <taxon>Begomovirus hedyotis</taxon>
    </lineage>
</organism>
<dbReference type="GeneID" id="37617298"/>